<dbReference type="RefSeq" id="XP_004996113.1">
    <property type="nucleotide sequence ID" value="XM_004996056.1"/>
</dbReference>
<gene>
    <name evidence="7" type="ORF">PTSG_02616</name>
</gene>
<evidence type="ECO:0000256" key="3">
    <source>
        <dbReference type="ARBA" id="ARBA00022989"/>
    </source>
</evidence>
<feature type="transmembrane region" description="Helical" evidence="6">
    <location>
        <begin position="211"/>
        <end position="233"/>
    </location>
</feature>
<feature type="transmembrane region" description="Helical" evidence="6">
    <location>
        <begin position="315"/>
        <end position="331"/>
    </location>
</feature>
<dbReference type="Proteomes" id="UP000007799">
    <property type="component" value="Unassembled WGS sequence"/>
</dbReference>
<dbReference type="KEGG" id="sre:PTSG_02616"/>
<dbReference type="OrthoDB" id="5348404at2759"/>
<comment type="subcellular location">
    <subcellularLocation>
        <location evidence="1">Membrane</location>
        <topology evidence="1">Multi-pass membrane protein</topology>
    </subcellularLocation>
</comment>
<keyword evidence="4 6" id="KW-0472">Membrane</keyword>
<dbReference type="AlphaFoldDB" id="F2U2T6"/>
<feature type="transmembrane region" description="Helical" evidence="6">
    <location>
        <begin position="444"/>
        <end position="465"/>
    </location>
</feature>
<sequence length="602" mass="67646">MSRSSGDESKRLLDAAAEEGDDAVLSVLPPAMEDETAENVGGGDVEDRGREGVAGTEGRPSVDGDHDGETASGSRRGQPDEDDGAVQAASTTTTAKRKKKKKQQKDKKQKDKRKDKKAGEGVQEQQQQQQQDGRGLDDYDKQSGEYISAEPQLQDEPTALGSAVYDVPDTTPPVTAIAGPYNRDDDEMTTGYQRMRSDSTRSVTNVRSSTICGYAWVLTLCLIIFGFIPWGAIELHRHNQETHVIAWFVAGVFVCLAVPMTIWDVAMHLKHWNNPMLQRHIIRILFMVPIYAIDSWLALRFPNINIYFDVARETYEAYVIYNFYVYLLVFLRQRPDFDIDIHKREPFPHKFPCCCLKPWRMGQPFLNACTHGVTSYVVVRLLTTIIAFASALGDRYGDGELALDKAFVWVAIFNSLSQAWAMYCLILFYYAFKPDLKPMRPLPKFLTIKAVIFFSFWQSVFIAILVKADVIKESSTWTYYTQESVAAGIQDFLVCIEMFLAAIAHRYVFSYKEHLTASDRGDAQLSFRRAVVQLLDVRDVAHTVFDHVQTIYTIDGKLAQRRTLDKTGEHTALLTGQAPSLLSEPAPPKDGEYGAVKPASNV</sequence>
<protein>
    <recommendedName>
        <fullName evidence="9">Transmembrane protein 184C</fullName>
    </recommendedName>
</protein>
<feature type="compositionally biased region" description="Basic and acidic residues" evidence="5">
    <location>
        <begin position="60"/>
        <end position="69"/>
    </location>
</feature>
<dbReference type="InParanoid" id="F2U2T6"/>
<feature type="transmembrane region" description="Helical" evidence="6">
    <location>
        <begin position="281"/>
        <end position="299"/>
    </location>
</feature>
<feature type="compositionally biased region" description="Basic residues" evidence="5">
    <location>
        <begin position="95"/>
        <end position="116"/>
    </location>
</feature>
<evidence type="ECO:0000256" key="2">
    <source>
        <dbReference type="ARBA" id="ARBA00022692"/>
    </source>
</evidence>
<feature type="transmembrane region" description="Helical" evidence="6">
    <location>
        <begin position="365"/>
        <end position="388"/>
    </location>
</feature>
<dbReference type="FunCoup" id="F2U2T6">
    <property type="interactions" value="846"/>
</dbReference>
<accession>F2U2T6</accession>
<dbReference type="STRING" id="946362.F2U2T6"/>
<keyword evidence="8" id="KW-1185">Reference proteome</keyword>
<proteinExistence type="predicted"/>
<evidence type="ECO:0008006" key="9">
    <source>
        <dbReference type="Google" id="ProtNLM"/>
    </source>
</evidence>
<feature type="region of interest" description="Disordered" evidence="5">
    <location>
        <begin position="577"/>
        <end position="602"/>
    </location>
</feature>
<feature type="transmembrane region" description="Helical" evidence="6">
    <location>
        <begin position="245"/>
        <end position="269"/>
    </location>
</feature>
<dbReference type="GeneID" id="16076701"/>
<evidence type="ECO:0000256" key="6">
    <source>
        <dbReference type="SAM" id="Phobius"/>
    </source>
</evidence>
<keyword evidence="2 6" id="KW-0812">Transmembrane</keyword>
<feature type="transmembrane region" description="Helical" evidence="6">
    <location>
        <begin position="485"/>
        <end position="504"/>
    </location>
</feature>
<name>F2U2T6_SALR5</name>
<evidence type="ECO:0000256" key="1">
    <source>
        <dbReference type="ARBA" id="ARBA00004141"/>
    </source>
</evidence>
<feature type="region of interest" description="Disordered" evidence="5">
    <location>
        <begin position="163"/>
        <end position="187"/>
    </location>
</feature>
<feature type="transmembrane region" description="Helical" evidence="6">
    <location>
        <begin position="408"/>
        <end position="432"/>
    </location>
</feature>
<dbReference type="EMBL" id="GL832960">
    <property type="protein sequence ID" value="EGD81930.1"/>
    <property type="molecule type" value="Genomic_DNA"/>
</dbReference>
<dbReference type="PANTHER" id="PTHR23423">
    <property type="entry name" value="ORGANIC SOLUTE TRANSPORTER-RELATED"/>
    <property type="match status" value="1"/>
</dbReference>
<evidence type="ECO:0000256" key="4">
    <source>
        <dbReference type="ARBA" id="ARBA00023136"/>
    </source>
</evidence>
<dbReference type="GO" id="GO:0016020">
    <property type="term" value="C:membrane"/>
    <property type="evidence" value="ECO:0007669"/>
    <property type="project" value="UniProtKB-SubCell"/>
</dbReference>
<organism evidence="8">
    <name type="scientific">Salpingoeca rosetta (strain ATCC 50818 / BSB-021)</name>
    <dbReference type="NCBI Taxonomy" id="946362"/>
    <lineage>
        <taxon>Eukaryota</taxon>
        <taxon>Choanoflagellata</taxon>
        <taxon>Craspedida</taxon>
        <taxon>Salpingoecidae</taxon>
        <taxon>Salpingoeca</taxon>
    </lineage>
</organism>
<evidence type="ECO:0000313" key="7">
    <source>
        <dbReference type="EMBL" id="EGD81930.1"/>
    </source>
</evidence>
<reference evidence="7" key="1">
    <citation type="submission" date="2009-08" db="EMBL/GenBank/DDBJ databases">
        <title>Annotation of Salpingoeca rosetta.</title>
        <authorList>
            <consortium name="The Broad Institute Genome Sequencing Platform"/>
            <person name="Russ C."/>
            <person name="Cuomo C."/>
            <person name="Burger G."/>
            <person name="Gray M.W."/>
            <person name="Holland P.W.H."/>
            <person name="King N."/>
            <person name="Lang F.B.F."/>
            <person name="Roger A.J."/>
            <person name="Ruiz-Trillo I."/>
            <person name="Young S.K."/>
            <person name="Zeng Q."/>
            <person name="Gargeya S."/>
            <person name="Alvarado L."/>
            <person name="Berlin A."/>
            <person name="Chapman S.B."/>
            <person name="Chen Z."/>
            <person name="Freedman E."/>
            <person name="Gellesch M."/>
            <person name="Goldberg J."/>
            <person name="Griggs A."/>
            <person name="Gujja S."/>
            <person name="Heilman E."/>
            <person name="Heiman D."/>
            <person name="Howarth C."/>
            <person name="Mehta T."/>
            <person name="Neiman D."/>
            <person name="Pearson M."/>
            <person name="Roberts A."/>
            <person name="Saif S."/>
            <person name="Shea T."/>
            <person name="Shenoy N."/>
            <person name="Sisk P."/>
            <person name="Stolte C."/>
            <person name="Sykes S."/>
            <person name="White J."/>
            <person name="Yandava C."/>
            <person name="Haas B."/>
            <person name="Nusbaum C."/>
            <person name="Birren B."/>
        </authorList>
    </citation>
    <scope>NUCLEOTIDE SEQUENCE [LARGE SCALE GENOMIC DNA]</scope>
    <source>
        <strain evidence="7">ATCC 50818</strain>
    </source>
</reference>
<dbReference type="OMA" id="QICAMFC"/>
<dbReference type="InterPro" id="IPR005178">
    <property type="entry name" value="Ostalpha/TMEM184C"/>
</dbReference>
<dbReference type="SMART" id="SM01417">
    <property type="entry name" value="Solute_trans_a"/>
    <property type="match status" value="1"/>
</dbReference>
<keyword evidence="3 6" id="KW-1133">Transmembrane helix</keyword>
<feature type="compositionally biased region" description="Basic and acidic residues" evidence="5">
    <location>
        <begin position="1"/>
        <end position="13"/>
    </location>
</feature>
<evidence type="ECO:0000313" key="8">
    <source>
        <dbReference type="Proteomes" id="UP000007799"/>
    </source>
</evidence>
<evidence type="ECO:0000256" key="5">
    <source>
        <dbReference type="SAM" id="MobiDB-lite"/>
    </source>
</evidence>
<dbReference type="eggNOG" id="KOG2641">
    <property type="taxonomic scope" value="Eukaryota"/>
</dbReference>
<feature type="region of interest" description="Disordered" evidence="5">
    <location>
        <begin position="1"/>
        <end position="141"/>
    </location>
</feature>
<dbReference type="Pfam" id="PF03619">
    <property type="entry name" value="Solute_trans_a"/>
    <property type="match status" value="1"/>
</dbReference>